<dbReference type="PANTHER" id="PTHR12246">
    <property type="entry name" value="PALMITOYLTRANSFERASE ZDHHC16"/>
    <property type="match status" value="1"/>
</dbReference>
<evidence type="ECO:0000256" key="6">
    <source>
        <dbReference type="ARBA" id="ARBA00023315"/>
    </source>
</evidence>
<proteinExistence type="inferred from homology"/>
<keyword evidence="10" id="KW-1185">Reference proteome</keyword>
<evidence type="ECO:0000313" key="10">
    <source>
        <dbReference type="Proteomes" id="UP001162156"/>
    </source>
</evidence>
<keyword evidence="3 7" id="KW-0812">Transmembrane</keyword>
<dbReference type="PROSITE" id="PS50216">
    <property type="entry name" value="DHHC"/>
    <property type="match status" value="1"/>
</dbReference>
<dbReference type="AlphaFoldDB" id="A0AAV8WTG4"/>
<evidence type="ECO:0000256" key="1">
    <source>
        <dbReference type="ARBA" id="ARBA00004141"/>
    </source>
</evidence>
<comment type="catalytic activity">
    <reaction evidence="7">
        <text>L-cysteinyl-[protein] + hexadecanoyl-CoA = S-hexadecanoyl-L-cysteinyl-[protein] + CoA</text>
        <dbReference type="Rhea" id="RHEA:36683"/>
        <dbReference type="Rhea" id="RHEA-COMP:10131"/>
        <dbReference type="Rhea" id="RHEA-COMP:11032"/>
        <dbReference type="ChEBI" id="CHEBI:29950"/>
        <dbReference type="ChEBI" id="CHEBI:57287"/>
        <dbReference type="ChEBI" id="CHEBI:57379"/>
        <dbReference type="ChEBI" id="CHEBI:74151"/>
        <dbReference type="EC" id="2.3.1.225"/>
    </reaction>
</comment>
<name>A0AAV8WTG4_9CUCU</name>
<feature type="transmembrane region" description="Helical" evidence="7">
    <location>
        <begin position="188"/>
        <end position="209"/>
    </location>
</feature>
<evidence type="ECO:0000256" key="3">
    <source>
        <dbReference type="ARBA" id="ARBA00022692"/>
    </source>
</evidence>
<dbReference type="InterPro" id="IPR001594">
    <property type="entry name" value="Palmitoyltrfase_DHHC"/>
</dbReference>
<comment type="caution">
    <text evidence="9">The sequence shown here is derived from an EMBL/GenBank/DDBJ whole genome shotgun (WGS) entry which is preliminary data.</text>
</comment>
<evidence type="ECO:0000256" key="4">
    <source>
        <dbReference type="ARBA" id="ARBA00022989"/>
    </source>
</evidence>
<evidence type="ECO:0000313" key="9">
    <source>
        <dbReference type="EMBL" id="KAJ8929330.1"/>
    </source>
</evidence>
<feature type="transmembrane region" description="Helical" evidence="7">
    <location>
        <begin position="134"/>
        <end position="158"/>
    </location>
</feature>
<dbReference type="Proteomes" id="UP001162156">
    <property type="component" value="Unassembled WGS sequence"/>
</dbReference>
<dbReference type="GO" id="GO:0019706">
    <property type="term" value="F:protein-cysteine S-palmitoyltransferase activity"/>
    <property type="evidence" value="ECO:0007669"/>
    <property type="project" value="UniProtKB-EC"/>
</dbReference>
<keyword evidence="4 7" id="KW-1133">Transmembrane helix</keyword>
<feature type="transmembrane region" description="Helical" evidence="7">
    <location>
        <begin position="12"/>
        <end position="31"/>
    </location>
</feature>
<organism evidence="9 10">
    <name type="scientific">Rhamnusium bicolor</name>
    <dbReference type="NCBI Taxonomy" id="1586634"/>
    <lineage>
        <taxon>Eukaryota</taxon>
        <taxon>Metazoa</taxon>
        <taxon>Ecdysozoa</taxon>
        <taxon>Arthropoda</taxon>
        <taxon>Hexapoda</taxon>
        <taxon>Insecta</taxon>
        <taxon>Pterygota</taxon>
        <taxon>Neoptera</taxon>
        <taxon>Endopterygota</taxon>
        <taxon>Coleoptera</taxon>
        <taxon>Polyphaga</taxon>
        <taxon>Cucujiformia</taxon>
        <taxon>Chrysomeloidea</taxon>
        <taxon>Cerambycidae</taxon>
        <taxon>Lepturinae</taxon>
        <taxon>Rhagiini</taxon>
        <taxon>Rhamnusium</taxon>
    </lineage>
</organism>
<feature type="domain" description="Palmitoyltransferase DHHC" evidence="8">
    <location>
        <begin position="88"/>
        <end position="225"/>
    </location>
</feature>
<comment type="subcellular location">
    <subcellularLocation>
        <location evidence="1">Membrane</location>
        <topology evidence="1">Multi-pass membrane protein</topology>
    </subcellularLocation>
</comment>
<comment type="similarity">
    <text evidence="7">Belongs to the DHHC palmitoyltransferase family.</text>
</comment>
<sequence>MLIRPNIFPKSIKDAFVTGFVFIIIPLIYYFEPLVVLPRYYKQWSLWYNFHFFMASIILFNVSSNLLAIIICDTSIRGRVLPTNWTSNWRYCSVCESVAPPRSWHCNTCNVCILKRDHHCIFTGCCIGHENHRYFLVFVFYMFVATVYASYYNVYFLWDYINLGSWSSIAKIVFPLATLFMEWTENQLHVFFIIIVLLGGAFTGALLCFHIDLMLRGVVTFERNEKSKYDRGKMENMKIVLGKKWYLVWLSPWIESELTCDGINWSNAFSEKAK</sequence>
<dbReference type="EC" id="2.3.1.225" evidence="7"/>
<accession>A0AAV8WTG4</accession>
<protein>
    <recommendedName>
        <fullName evidence="7">Palmitoyltransferase</fullName>
        <ecNumber evidence="7">2.3.1.225</ecNumber>
    </recommendedName>
</protein>
<evidence type="ECO:0000256" key="5">
    <source>
        <dbReference type="ARBA" id="ARBA00023136"/>
    </source>
</evidence>
<reference evidence="9" key="1">
    <citation type="journal article" date="2023" name="Insect Mol. Biol.">
        <title>Genome sequencing provides insights into the evolution of gene families encoding plant cell wall-degrading enzymes in longhorned beetles.</title>
        <authorList>
            <person name="Shin N.R."/>
            <person name="Okamura Y."/>
            <person name="Kirsch R."/>
            <person name="Pauchet Y."/>
        </authorList>
    </citation>
    <scope>NUCLEOTIDE SEQUENCE</scope>
    <source>
        <strain evidence="9">RBIC_L_NR</strain>
    </source>
</reference>
<feature type="transmembrane region" description="Helical" evidence="7">
    <location>
        <begin position="51"/>
        <end position="72"/>
    </location>
</feature>
<evidence type="ECO:0000256" key="7">
    <source>
        <dbReference type="RuleBase" id="RU079119"/>
    </source>
</evidence>
<dbReference type="InterPro" id="IPR039859">
    <property type="entry name" value="PFA4/ZDH16/20/ERF2-like"/>
</dbReference>
<dbReference type="Pfam" id="PF01529">
    <property type="entry name" value="DHHC"/>
    <property type="match status" value="1"/>
</dbReference>
<evidence type="ECO:0000256" key="2">
    <source>
        <dbReference type="ARBA" id="ARBA00022679"/>
    </source>
</evidence>
<keyword evidence="6 7" id="KW-0012">Acyltransferase</keyword>
<comment type="domain">
    <text evidence="7">The DHHC domain is required for palmitoyltransferase activity.</text>
</comment>
<gene>
    <name evidence="9" type="ORF">NQ314_017998</name>
</gene>
<keyword evidence="5 7" id="KW-0472">Membrane</keyword>
<dbReference type="GO" id="GO:0016020">
    <property type="term" value="C:membrane"/>
    <property type="evidence" value="ECO:0007669"/>
    <property type="project" value="UniProtKB-SubCell"/>
</dbReference>
<dbReference type="EMBL" id="JANEYF010005070">
    <property type="protein sequence ID" value="KAJ8929330.1"/>
    <property type="molecule type" value="Genomic_DNA"/>
</dbReference>
<evidence type="ECO:0000259" key="8">
    <source>
        <dbReference type="Pfam" id="PF01529"/>
    </source>
</evidence>
<keyword evidence="2 7" id="KW-0808">Transferase</keyword>